<accession>A0A1J5T1S4</accession>
<dbReference type="AlphaFoldDB" id="A0A1J5T1S4"/>
<dbReference type="EMBL" id="MLJW01000045">
    <property type="protein sequence ID" value="OIR06134.1"/>
    <property type="molecule type" value="Genomic_DNA"/>
</dbReference>
<reference evidence="1" key="1">
    <citation type="submission" date="2016-10" db="EMBL/GenBank/DDBJ databases">
        <title>Sequence of Gallionella enrichment culture.</title>
        <authorList>
            <person name="Poehlein A."/>
            <person name="Muehling M."/>
            <person name="Daniel R."/>
        </authorList>
    </citation>
    <scope>NUCLEOTIDE SEQUENCE</scope>
</reference>
<protein>
    <submittedName>
        <fullName evidence="1">Uncharacterized protein</fullName>
    </submittedName>
</protein>
<evidence type="ECO:0000313" key="1">
    <source>
        <dbReference type="EMBL" id="OIR06134.1"/>
    </source>
</evidence>
<sequence length="183" mass="20093">MLRCGLVQKHVHTAMENSSFTLILGGQSLPIDFHGLGLVEEEMREGLPCGAFSFHFSWRQYKFRGDYREAGGGAALTLQSDLCPMPFSAESPQARIDLEAVVRAANKALGAVLRVERGHIALHHPLEIPLPLTAVGLITPLTAFLIRLSPYLDCLGLVMAPPLSQPRGVSLLRPAYRRSRQRA</sequence>
<comment type="caution">
    <text evidence="1">The sequence shown here is derived from an EMBL/GenBank/DDBJ whole genome shotgun (WGS) entry which is preliminary data.</text>
</comment>
<organism evidence="1">
    <name type="scientific">mine drainage metagenome</name>
    <dbReference type="NCBI Taxonomy" id="410659"/>
    <lineage>
        <taxon>unclassified sequences</taxon>
        <taxon>metagenomes</taxon>
        <taxon>ecological metagenomes</taxon>
    </lineage>
</organism>
<gene>
    <name evidence="1" type="ORF">GALL_116060</name>
</gene>
<proteinExistence type="predicted"/>
<name>A0A1J5T1S4_9ZZZZ</name>